<dbReference type="Pfam" id="PF24035">
    <property type="entry name" value="DUF7344"/>
    <property type="match status" value="1"/>
</dbReference>
<keyword evidence="1" id="KW-0812">Transmembrane</keyword>
<keyword evidence="1" id="KW-1133">Transmembrane helix</keyword>
<evidence type="ECO:0000313" key="4">
    <source>
        <dbReference type="Proteomes" id="UP001257060"/>
    </source>
</evidence>
<dbReference type="Gene3D" id="1.10.10.10">
    <property type="entry name" value="Winged helix-like DNA-binding domain superfamily/Winged helix DNA-binding domain"/>
    <property type="match status" value="1"/>
</dbReference>
<dbReference type="InterPro" id="IPR055768">
    <property type="entry name" value="DUF7344"/>
</dbReference>
<proteinExistence type="predicted"/>
<dbReference type="EMBL" id="JAMQOP010000004">
    <property type="protein sequence ID" value="MDS0300843.1"/>
    <property type="molecule type" value="Genomic_DNA"/>
</dbReference>
<protein>
    <recommendedName>
        <fullName evidence="2">DUF7344 domain-containing protein</fullName>
    </recommendedName>
</protein>
<accession>A0ABU2GJ27</accession>
<evidence type="ECO:0000313" key="3">
    <source>
        <dbReference type="EMBL" id="MDS0300843.1"/>
    </source>
</evidence>
<keyword evidence="1" id="KW-0472">Membrane</keyword>
<keyword evidence="4" id="KW-1185">Reference proteome</keyword>
<sequence length="174" mass="18878">MSVAIQSSSGGDGPVDIEEDDFYEMLGNPRRRHVLRHLRECGCPVSIGELAEHVAAAEHGISVAEVTHAQRKSAYTALYQNHLVKLADAGFVRADRRWVDVELTAAAADLDFDFALPEEEEIRRSTPYPAALSLFGLALVAGFFAELLSPLTVVASFGVVFVALLVLSVSPRSR</sequence>
<feature type="transmembrane region" description="Helical" evidence="1">
    <location>
        <begin position="151"/>
        <end position="169"/>
    </location>
</feature>
<dbReference type="RefSeq" id="WP_310925761.1">
    <property type="nucleotide sequence ID" value="NZ_JAMQOP010000004.1"/>
</dbReference>
<gene>
    <name evidence="3" type="ORF">NDI76_19010</name>
</gene>
<reference evidence="3 4" key="1">
    <citation type="submission" date="2022-06" db="EMBL/GenBank/DDBJ databases">
        <title>Halogeometricum sp. a new haloarchaeum isolate from saline soil.</title>
        <authorList>
            <person name="Strakova D."/>
            <person name="Galisteo C."/>
            <person name="Sanchez-Porro C."/>
            <person name="Ventosa A."/>
        </authorList>
    </citation>
    <scope>NUCLEOTIDE SEQUENCE [LARGE SCALE GENOMIC DNA]</scope>
    <source>
        <strain evidence="3 4">S1BR25-6</strain>
    </source>
</reference>
<dbReference type="InterPro" id="IPR036388">
    <property type="entry name" value="WH-like_DNA-bd_sf"/>
</dbReference>
<dbReference type="InterPro" id="IPR036390">
    <property type="entry name" value="WH_DNA-bd_sf"/>
</dbReference>
<organism evidence="3 4">
    <name type="scientific">Halogeometricum salsisoli</name>
    <dbReference type="NCBI Taxonomy" id="2950536"/>
    <lineage>
        <taxon>Archaea</taxon>
        <taxon>Methanobacteriati</taxon>
        <taxon>Methanobacteriota</taxon>
        <taxon>Stenosarchaea group</taxon>
        <taxon>Halobacteria</taxon>
        <taxon>Halobacteriales</taxon>
        <taxon>Haloferacaceae</taxon>
        <taxon>Halogeometricum</taxon>
    </lineage>
</organism>
<name>A0ABU2GJ27_9EURY</name>
<dbReference type="Proteomes" id="UP001257060">
    <property type="component" value="Unassembled WGS sequence"/>
</dbReference>
<dbReference type="SUPFAM" id="SSF46785">
    <property type="entry name" value="Winged helix' DNA-binding domain"/>
    <property type="match status" value="1"/>
</dbReference>
<evidence type="ECO:0000259" key="2">
    <source>
        <dbReference type="Pfam" id="PF24035"/>
    </source>
</evidence>
<comment type="caution">
    <text evidence="3">The sequence shown here is derived from an EMBL/GenBank/DDBJ whole genome shotgun (WGS) entry which is preliminary data.</text>
</comment>
<evidence type="ECO:0000256" key="1">
    <source>
        <dbReference type="SAM" id="Phobius"/>
    </source>
</evidence>
<feature type="domain" description="DUF7344" evidence="2">
    <location>
        <begin position="23"/>
        <end position="98"/>
    </location>
</feature>